<evidence type="ECO:0000256" key="5">
    <source>
        <dbReference type="SAM" id="Phobius"/>
    </source>
</evidence>
<name>A0A932GQS1_UNCTE</name>
<feature type="non-terminal residue" evidence="6">
    <location>
        <position position="1399"/>
    </location>
</feature>
<comment type="subcellular location">
    <subcellularLocation>
        <location evidence="1">Membrane</location>
        <topology evidence="1">Multi-pass membrane protein</topology>
    </subcellularLocation>
</comment>
<keyword evidence="5" id="KW-0472">Membrane</keyword>
<dbReference type="PANTHER" id="PTHR43867:SF2">
    <property type="entry name" value="CELLULOSE SYNTHASE CATALYTIC SUBUNIT A [UDP-FORMING]"/>
    <property type="match status" value="1"/>
</dbReference>
<evidence type="ECO:0000256" key="1">
    <source>
        <dbReference type="ARBA" id="ARBA00004141"/>
    </source>
</evidence>
<accession>A0A932GQS1</accession>
<comment type="caution">
    <text evidence="6">The sequence shown here is derived from an EMBL/GenBank/DDBJ whole genome shotgun (WGS) entry which is preliminary data.</text>
</comment>
<dbReference type="InterPro" id="IPR050321">
    <property type="entry name" value="Glycosyltr_2/OpgH_subfam"/>
</dbReference>
<organism evidence="6 7">
    <name type="scientific">Tectimicrobiota bacterium</name>
    <dbReference type="NCBI Taxonomy" id="2528274"/>
    <lineage>
        <taxon>Bacteria</taxon>
        <taxon>Pseudomonadati</taxon>
        <taxon>Nitrospinota/Tectimicrobiota group</taxon>
        <taxon>Candidatus Tectimicrobiota</taxon>
    </lineage>
</organism>
<reference evidence="6" key="1">
    <citation type="submission" date="2020-07" db="EMBL/GenBank/DDBJ databases">
        <title>Huge and variable diversity of episymbiotic CPR bacteria and DPANN archaea in groundwater ecosystems.</title>
        <authorList>
            <person name="He C.Y."/>
            <person name="Keren R."/>
            <person name="Whittaker M."/>
            <person name="Farag I.F."/>
            <person name="Doudna J."/>
            <person name="Cate J.H.D."/>
            <person name="Banfield J.F."/>
        </authorList>
    </citation>
    <scope>NUCLEOTIDE SEQUENCE</scope>
    <source>
        <strain evidence="6">NC_groundwater_717_Ag_S-0.2um_59_8</strain>
    </source>
</reference>
<keyword evidence="4 5" id="KW-1133">Transmembrane helix</keyword>
<protein>
    <submittedName>
        <fullName evidence="6">Glycosyl transferase</fullName>
    </submittedName>
</protein>
<dbReference type="EMBL" id="JACPSX010000203">
    <property type="protein sequence ID" value="MBI3015492.1"/>
    <property type="molecule type" value="Genomic_DNA"/>
</dbReference>
<keyword evidence="2" id="KW-0328">Glycosyltransferase</keyword>
<keyword evidence="3 6" id="KW-0808">Transferase</keyword>
<dbReference type="GO" id="GO:0016758">
    <property type="term" value="F:hexosyltransferase activity"/>
    <property type="evidence" value="ECO:0007669"/>
    <property type="project" value="TreeGrafter"/>
</dbReference>
<dbReference type="PANTHER" id="PTHR43867">
    <property type="entry name" value="CELLULOSE SYNTHASE CATALYTIC SUBUNIT A [UDP-FORMING]"/>
    <property type="match status" value="1"/>
</dbReference>
<sequence length="1399" mass="158688">MDHQVDPKPQRNTELLDRLERARQWVHQVCSDLSEASRLEHSVSPSAEWILDNEYIVEGNAREVHLNLPRRYYQELPALANEPYRGLPRIYGLAKELVSHTDLRLDRENILAFIEAYQSVRTLTIGELWAVPQMLRTTLIESIQGLAVRALTDLREREIAGFWANRLITANRRDPNQLFSILAELAETQPSPSPYFGSQLVGHLYDEAAALVPVQIWLERTLRKSLNDLNLREQNRQTKDQISIGNAFTSLRQLALLDWRQIFENLSHVEQLLWFDPSGVYPKMDFDTRDRYRRAIEEFARGSGQTEEQVAQRAIERATRAGRESAEDERWTHVGTYLIGEGRREFARLIRCRETPRFRALQWVYRHHSAVYFLGLSFFSALFISLIVGFGLGGQSPGIQLSIALLLLIPASQLAIEVINYLVTRLLPPRTLAKMDFEASGIPDVFRTLVVVPVLLADEEAIRADVEKLEIRYLANKEANLLFSLFTDYTDADQARREGDERLLQTAIEGLEGLNHRYGGERFFLFHRNRTWSESEQKYIGWERKRGKLEELNRLIDGTRPEDAGRLVFVGDPDHLSNVRFIITLDSDTQLPHGTARRMIETLAHPLNQPRFAAEGRIAAGSYTVIQPRVSPTLPSTSASPFSRLFADAVGIDPYTKAVSDANQDLTGEGSYHGKGIYDVRAFSRVLSGRFPEEWVLSHDLIEGAHVRVGLASDIELYDEFPQGYRSYSSRQHRWIRGDWQIADWLFPRVPQSGRGHGPNPLSTFNRWKIFDNLRRSLLPATSLGLLIASWLTSSQLGWISTLVVAIQLLFHPFAQPFTMVTTHKGLKSFSFSKVAHDLLRALADAALLPHQAGLAIDAILRVWYRRLITRHKLLEWTPARVIPWSAARRQSLFVASLGLGSLFSVMVGWAVVRWMPSDLALASPWLVLWFLSPLLGWLLNVGPPAKQQQYLLLGQDLRFLRNVARRTWRFFSDFVSEETSWLPPDNYQVSPQNRLAMRTSPTNIGLWMLSALAAHDFGYLTGDEVVEKLTHSMETIGKLERHEGHLLNWYDLQTLTPLEPRYVSAVDSGNLLGALWTLEHGLDELIQRPVLDGRACEGLGDTKEILRRVVEEGSIAGFNAHALDELMGAWEAPPDRIVDVIHLLRSVQGYVGTLADEARESAHIETGAAYWAGQMESQVSAWLGIADRYLAWIEILAEKTEEEVAPLGPDAVLAIRQDLHHAPSLVDLANGHVRCIQILQSVREAAPAAVVPLFEWLDHLMQTFAKSKWLAGEMLGSGERLIKNVRELSESIDMGFLYDPERRLFSIGYNVSAGRLDSAYYDLLASEARFGSFVAVARGDVPIEHWFSMSRPYSAIGRRRVLLSWTGTMFEYLMPLIFQRSHGNSLLDKAAREAVAIH</sequence>
<dbReference type="Proteomes" id="UP000741360">
    <property type="component" value="Unassembled WGS sequence"/>
</dbReference>
<evidence type="ECO:0000256" key="3">
    <source>
        <dbReference type="ARBA" id="ARBA00022679"/>
    </source>
</evidence>
<gene>
    <name evidence="6" type="ORF">HYY65_10620</name>
</gene>
<dbReference type="Gene3D" id="1.50.10.140">
    <property type="match status" value="2"/>
</dbReference>
<feature type="transmembrane region" description="Helical" evidence="5">
    <location>
        <begin position="399"/>
        <end position="423"/>
    </location>
</feature>
<proteinExistence type="predicted"/>
<feature type="transmembrane region" description="Helical" evidence="5">
    <location>
        <begin position="893"/>
        <end position="913"/>
    </location>
</feature>
<dbReference type="GO" id="GO:0005886">
    <property type="term" value="C:plasma membrane"/>
    <property type="evidence" value="ECO:0007669"/>
    <property type="project" value="TreeGrafter"/>
</dbReference>
<feature type="transmembrane region" description="Helical" evidence="5">
    <location>
        <begin position="920"/>
        <end position="940"/>
    </location>
</feature>
<evidence type="ECO:0000313" key="6">
    <source>
        <dbReference type="EMBL" id="MBI3015492.1"/>
    </source>
</evidence>
<evidence type="ECO:0000313" key="7">
    <source>
        <dbReference type="Proteomes" id="UP000741360"/>
    </source>
</evidence>
<keyword evidence="5" id="KW-0812">Transmembrane</keyword>
<feature type="transmembrane region" description="Helical" evidence="5">
    <location>
        <begin position="371"/>
        <end position="393"/>
    </location>
</feature>
<evidence type="ECO:0000256" key="2">
    <source>
        <dbReference type="ARBA" id="ARBA00022676"/>
    </source>
</evidence>
<evidence type="ECO:0000256" key="4">
    <source>
        <dbReference type="ARBA" id="ARBA00022989"/>
    </source>
</evidence>